<dbReference type="PRINTS" id="PR01438">
    <property type="entry name" value="UNVRSLSTRESS"/>
</dbReference>
<evidence type="ECO:0000313" key="5">
    <source>
        <dbReference type="Proteomes" id="UP000250918"/>
    </source>
</evidence>
<dbReference type="SUPFAM" id="SSF52402">
    <property type="entry name" value="Adenine nucleotide alpha hydrolases-like"/>
    <property type="match status" value="1"/>
</dbReference>
<comment type="subcellular location">
    <subcellularLocation>
        <location evidence="2">Cytoplasm</location>
    </subcellularLocation>
</comment>
<organism evidence="4 5">
    <name type="scientific">candidate division GN15 bacterium</name>
    <dbReference type="NCBI Taxonomy" id="2072418"/>
    <lineage>
        <taxon>Bacteria</taxon>
        <taxon>candidate division GN15</taxon>
    </lineage>
</organism>
<sequence length="137" mass="15691">MYKHILVPLENSATDEVILRHIRLLAKCLQAKVTLIHCADGFQARHQKRLGESEEMRRDREYLEQREQELRSEGFDIVAVLAWGDPAEQILAAAERGQCDLIAMSTHGHRFLSDLFYGSVSSDVRHKTRIPVLLVRA</sequence>
<dbReference type="InterPro" id="IPR006016">
    <property type="entry name" value="UspA"/>
</dbReference>
<protein>
    <recommendedName>
        <fullName evidence="2">Universal stress protein</fullName>
    </recommendedName>
</protein>
<dbReference type="InterPro" id="IPR006015">
    <property type="entry name" value="Universal_stress_UspA"/>
</dbReference>
<feature type="domain" description="UspA" evidence="3">
    <location>
        <begin position="1"/>
        <end position="136"/>
    </location>
</feature>
<evidence type="ECO:0000256" key="1">
    <source>
        <dbReference type="ARBA" id="ARBA00008791"/>
    </source>
</evidence>
<comment type="caution">
    <text evidence="4">The sequence shown here is derived from an EMBL/GenBank/DDBJ whole genome shotgun (WGS) entry which is preliminary data.</text>
</comment>
<keyword evidence="2" id="KW-0963">Cytoplasm</keyword>
<evidence type="ECO:0000256" key="2">
    <source>
        <dbReference type="PIRNR" id="PIRNR006276"/>
    </source>
</evidence>
<dbReference type="EMBL" id="PQAP01000218">
    <property type="protein sequence ID" value="PWB68073.1"/>
    <property type="molecule type" value="Genomic_DNA"/>
</dbReference>
<dbReference type="PANTHER" id="PTHR46268">
    <property type="entry name" value="STRESS RESPONSE PROTEIN NHAX"/>
    <property type="match status" value="1"/>
</dbReference>
<name>A0A855WVD0_9BACT</name>
<dbReference type="Pfam" id="PF00582">
    <property type="entry name" value="Usp"/>
    <property type="match status" value="1"/>
</dbReference>
<evidence type="ECO:0000259" key="3">
    <source>
        <dbReference type="Pfam" id="PF00582"/>
    </source>
</evidence>
<evidence type="ECO:0000313" key="4">
    <source>
        <dbReference type="EMBL" id="PWB68073.1"/>
    </source>
</evidence>
<dbReference type="Gene3D" id="3.40.50.620">
    <property type="entry name" value="HUPs"/>
    <property type="match status" value="1"/>
</dbReference>
<dbReference type="InterPro" id="IPR014729">
    <property type="entry name" value="Rossmann-like_a/b/a_fold"/>
</dbReference>
<dbReference type="CDD" id="cd00293">
    <property type="entry name" value="USP-like"/>
    <property type="match status" value="1"/>
</dbReference>
<proteinExistence type="inferred from homology"/>
<gene>
    <name evidence="4" type="ORF">C3F09_12390</name>
</gene>
<accession>A0A855WVD0</accession>
<dbReference type="AlphaFoldDB" id="A0A855WVD0"/>
<dbReference type="PANTHER" id="PTHR46268:SF15">
    <property type="entry name" value="UNIVERSAL STRESS PROTEIN HP_0031"/>
    <property type="match status" value="1"/>
</dbReference>
<dbReference type="GO" id="GO:0005737">
    <property type="term" value="C:cytoplasm"/>
    <property type="evidence" value="ECO:0007669"/>
    <property type="project" value="UniProtKB-SubCell"/>
</dbReference>
<dbReference type="PIRSF" id="PIRSF006276">
    <property type="entry name" value="UspA"/>
    <property type="match status" value="1"/>
</dbReference>
<dbReference type="Proteomes" id="UP000250918">
    <property type="component" value="Unassembled WGS sequence"/>
</dbReference>
<reference evidence="4 5" key="1">
    <citation type="journal article" date="2018" name="ISME J.">
        <title>A methanotrophic archaeon couples anaerobic oxidation of methane to Fe(III) reduction.</title>
        <authorList>
            <person name="Cai C."/>
            <person name="Leu A.O."/>
            <person name="Xie G.J."/>
            <person name="Guo J."/>
            <person name="Feng Y."/>
            <person name="Zhao J.X."/>
            <person name="Tyson G.W."/>
            <person name="Yuan Z."/>
            <person name="Hu S."/>
        </authorList>
    </citation>
    <scope>NUCLEOTIDE SEQUENCE [LARGE SCALE GENOMIC DNA]</scope>
    <source>
        <strain evidence="4">FeB_12</strain>
    </source>
</reference>
<comment type="similarity">
    <text evidence="1 2">Belongs to the universal stress protein A family.</text>
</comment>